<dbReference type="CDD" id="cd20404">
    <property type="entry name" value="Tudor_Agenet_AtEML-like"/>
    <property type="match status" value="1"/>
</dbReference>
<dbReference type="Pfam" id="PF01624">
    <property type="entry name" value="MutS_I"/>
    <property type="match status" value="1"/>
</dbReference>
<name>A0A1U8AB67_NELNU</name>
<feature type="compositionally biased region" description="Acidic residues" evidence="8">
    <location>
        <begin position="176"/>
        <end position="197"/>
    </location>
</feature>
<dbReference type="GO" id="GO:0005634">
    <property type="term" value="C:nucleus"/>
    <property type="evidence" value="ECO:0000318"/>
    <property type="project" value="GO_Central"/>
</dbReference>
<dbReference type="FunCoup" id="A0A1U8AB67">
    <property type="interactions" value="3233"/>
</dbReference>
<keyword evidence="3 6" id="KW-0227">DNA damage</keyword>
<dbReference type="SUPFAM" id="SSF48334">
    <property type="entry name" value="DNA repair protein MutS, domain III"/>
    <property type="match status" value="1"/>
</dbReference>
<dbReference type="InterPro" id="IPR007696">
    <property type="entry name" value="DNA_mismatch_repair_MutS_core"/>
</dbReference>
<dbReference type="InterPro" id="IPR000432">
    <property type="entry name" value="DNA_mismatch_repair_MutS_C"/>
</dbReference>
<gene>
    <name evidence="10" type="primary">LOC104598798</name>
</gene>
<dbReference type="FunFam" id="1.10.1420.10:FF:000005">
    <property type="entry name" value="DNA mismatch repair protein"/>
    <property type="match status" value="1"/>
</dbReference>
<dbReference type="eggNOG" id="KOG0217">
    <property type="taxonomic scope" value="Eukaryota"/>
</dbReference>
<dbReference type="OMA" id="YWTPNIK"/>
<evidence type="ECO:0000256" key="7">
    <source>
        <dbReference type="RuleBase" id="RU003756"/>
    </source>
</evidence>
<dbReference type="OrthoDB" id="10252754at2759"/>
<dbReference type="SUPFAM" id="SSF63748">
    <property type="entry name" value="Tudor/PWWP/MBT"/>
    <property type="match status" value="1"/>
</dbReference>
<dbReference type="InterPro" id="IPR017261">
    <property type="entry name" value="DNA_mismatch_repair_MutS/MSH"/>
</dbReference>
<dbReference type="SUPFAM" id="SSF52540">
    <property type="entry name" value="P-loop containing nucleoside triphosphate hydrolases"/>
    <property type="match status" value="1"/>
</dbReference>
<dbReference type="KEGG" id="nnu:104598798"/>
<keyword evidence="6 7" id="KW-0234">DNA repair</keyword>
<evidence type="ECO:0000256" key="4">
    <source>
        <dbReference type="ARBA" id="ARBA00022840"/>
    </source>
</evidence>
<dbReference type="FunFam" id="3.40.50.300:FF:001885">
    <property type="entry name" value="DNA mismatch repair protein"/>
    <property type="match status" value="1"/>
</dbReference>
<sequence length="1312" mass="145386">MAPSRRLSNGRSPLVSQQRQITSFFSPGKSSTSPSSVSPVVPKQNPKPNPSTSPSPAPTPSPSETKQRKPPLVVGSSPSRSPLTPLSEAVTTPVSGKKLYGEEVVGKRLRVYWPLDKSWYEGCVKSFNKKTGKHLVQYDDAEEEVLDLGVEKVEWTKGEVRSFRRLRLSSACENVVPDEEENAEDASDGDDSTDEDWGQNLGKEIIEDDSEEMDLEEEEVNEEVKDTKKSSGKNMASGKRKNFEWDKVGSGKKIKSVGNVEKGVLNVTKVTLDSGSRLVEAASDANRRYVSHITGNTLTGDSAERFALRDAEKLRFLGEGRRDSERRRPGDANYDPKTLYLPSDFLKSLSGGQRQWWEFKSKHMDKVLFFKMGKFYELFEMDAHIGAKELDLQYMKGEQPHCGFPEKNFSLNVEKLARKGYRVLVVEQTETPEQLELRRKEKGCKDKVVKREICAVVTKGTLTEGEMMSVNPDASYLMAVSEGCQISGKQKEDVVIGVCVVDVSTSRFMLGQFGDDMERNSLCSLLSELRPVEIIKPAHVLSPETEKVLLTHTRSPLINDLVPVLEFWDAEKTINEVRRIYKHLNQSVSGSVNEASLGNSAFSVGSDGSGCLPDVLSELVSMGDNGSCALSAFGGCLFYLRQALLDETLLRFAKFELLPCSGFHDIPQKSYMVLDAAALVNLEIFENNKNGGSSGTLYAQLNHCVTAFGKRLLKSWLARPLYHVVLIRERQNAVAGLKGVLPTAVEFRKEMSRLQDMERLLARLFANSEANGRNANKVVLYEDAAKKQLQEFTTALRGCELMVQACTSLGAILDSVKSHLLQHLLTPGKGLPDVHSILKHFKDAFDWIEADKTGRIIPHEGVDVEYDSACKKVEEIESSFLKHLKEQRKVLGDVSIKYVTVGKESYLLEVPESMQRTVPRDYELRSSRKGFFRYWTPTVKKLLGELSQAEAEKESKLKSILQKLIGHFCEHHIKWRQLVSTTAELDVLISLAIASDYYEGATCQPIISGLSCSTEMPCLSAKGLGHPVLRSDALGKGTFVPNDVCIGGSGSPSFILLTGPNMGGKSTLIRQVCLAVILAQLGADVPAESFELSPVDRIFVRMGAKDHIMSGQSTFMTELSETASMLSSATRNSLVSLDELGRGTSTSDGQAIAESVLEHFVQKIQCRGMFSTHYHRLSVNYQKDPKVSLCHMACQVGKRTGDVEEVTFLYRLTPGACPKSYGVNVARLAGLPDMVLQKAAAKSREFEAIYGKNRQGSEVQVFTESWNNEFAVFSQDLFNVLANSSCQESCEDKSVRLLVELQQKARSIVERG</sequence>
<dbReference type="SMART" id="SM00534">
    <property type="entry name" value="MUTSac"/>
    <property type="match status" value="1"/>
</dbReference>
<evidence type="ECO:0000256" key="3">
    <source>
        <dbReference type="ARBA" id="ARBA00022763"/>
    </source>
</evidence>
<reference evidence="10" key="1">
    <citation type="submission" date="2025-08" db="UniProtKB">
        <authorList>
            <consortium name="RefSeq"/>
        </authorList>
    </citation>
    <scope>IDENTIFICATION</scope>
</reference>
<dbReference type="Gene3D" id="3.30.420.110">
    <property type="entry name" value="MutS, connector domain"/>
    <property type="match status" value="1"/>
</dbReference>
<evidence type="ECO:0000256" key="5">
    <source>
        <dbReference type="ARBA" id="ARBA00023125"/>
    </source>
</evidence>
<dbReference type="GO" id="GO:0006298">
    <property type="term" value="P:mismatch repair"/>
    <property type="evidence" value="ECO:0007669"/>
    <property type="project" value="InterPro"/>
</dbReference>
<accession>A0A1U8AB67</accession>
<organism evidence="9 10">
    <name type="scientific">Nelumbo nucifera</name>
    <name type="common">Sacred lotus</name>
    <dbReference type="NCBI Taxonomy" id="4432"/>
    <lineage>
        <taxon>Eukaryota</taxon>
        <taxon>Viridiplantae</taxon>
        <taxon>Streptophyta</taxon>
        <taxon>Embryophyta</taxon>
        <taxon>Tracheophyta</taxon>
        <taxon>Spermatophyta</taxon>
        <taxon>Magnoliopsida</taxon>
        <taxon>Proteales</taxon>
        <taxon>Nelumbonaceae</taxon>
        <taxon>Nelumbo</taxon>
    </lineage>
</organism>
<comment type="function">
    <text evidence="6 7">Component of the post-replicative DNA mismatch repair system (MMR).</text>
</comment>
<dbReference type="InterPro" id="IPR007860">
    <property type="entry name" value="DNA_mmatch_repair_MutS_con_dom"/>
</dbReference>
<keyword evidence="4 6" id="KW-0067">ATP-binding</keyword>
<dbReference type="Pfam" id="PF05192">
    <property type="entry name" value="MutS_III"/>
    <property type="match status" value="1"/>
</dbReference>
<dbReference type="InterPro" id="IPR016151">
    <property type="entry name" value="DNA_mismatch_repair_MutS_N"/>
</dbReference>
<dbReference type="InterPro" id="IPR036678">
    <property type="entry name" value="MutS_con_dom_sf"/>
</dbReference>
<dbReference type="SUPFAM" id="SSF55271">
    <property type="entry name" value="DNA repair protein MutS, domain I"/>
    <property type="match status" value="1"/>
</dbReference>
<dbReference type="InterPro" id="IPR007861">
    <property type="entry name" value="DNA_mismatch_repair_MutS_clamp"/>
</dbReference>
<dbReference type="STRING" id="4432.A0A1U8AB67"/>
<dbReference type="PIRSF" id="PIRSF037677">
    <property type="entry name" value="DNA_mis_repair_Msh6"/>
    <property type="match status" value="1"/>
</dbReference>
<dbReference type="PANTHER" id="PTHR11361">
    <property type="entry name" value="DNA MISMATCH REPAIR PROTEIN MUTS FAMILY MEMBER"/>
    <property type="match status" value="1"/>
</dbReference>
<dbReference type="InterPro" id="IPR045076">
    <property type="entry name" value="MutS"/>
</dbReference>
<dbReference type="SUPFAM" id="SSF53150">
    <property type="entry name" value="DNA repair protein MutS, domain II"/>
    <property type="match status" value="1"/>
</dbReference>
<dbReference type="RefSeq" id="XP_010259326.1">
    <property type="nucleotide sequence ID" value="XM_010261024.2"/>
</dbReference>
<dbReference type="GO" id="GO:0003690">
    <property type="term" value="F:double-stranded DNA binding"/>
    <property type="evidence" value="ECO:0000318"/>
    <property type="project" value="GO_Central"/>
</dbReference>
<dbReference type="GO" id="GO:0005524">
    <property type="term" value="F:ATP binding"/>
    <property type="evidence" value="ECO:0007669"/>
    <property type="project" value="UniProtKB-UniRule"/>
</dbReference>
<evidence type="ECO:0000313" key="10">
    <source>
        <dbReference type="RefSeq" id="XP_010259326.1"/>
    </source>
</evidence>
<dbReference type="Gene3D" id="2.30.30.140">
    <property type="match status" value="1"/>
</dbReference>
<proteinExistence type="inferred from homology"/>
<dbReference type="InterPro" id="IPR027417">
    <property type="entry name" value="P-loop_NTPase"/>
</dbReference>
<evidence type="ECO:0000313" key="9">
    <source>
        <dbReference type="Proteomes" id="UP000189703"/>
    </source>
</evidence>
<dbReference type="Pfam" id="PF05188">
    <property type="entry name" value="MutS_II"/>
    <property type="match status" value="1"/>
</dbReference>
<feature type="compositionally biased region" description="Polar residues" evidence="8">
    <location>
        <begin position="1"/>
        <end position="21"/>
    </location>
</feature>
<dbReference type="GO" id="GO:0140664">
    <property type="term" value="F:ATP-dependent DNA damage sensor activity"/>
    <property type="evidence" value="ECO:0007669"/>
    <property type="project" value="InterPro"/>
</dbReference>
<dbReference type="InterPro" id="IPR007695">
    <property type="entry name" value="DNA_mismatch_repair_MutS-lik_N"/>
</dbReference>
<keyword evidence="5 6" id="KW-0238">DNA-binding</keyword>
<dbReference type="GeneID" id="104598798"/>
<feature type="compositionally biased region" description="Low complexity" evidence="8">
    <location>
        <begin position="76"/>
        <end position="87"/>
    </location>
</feature>
<dbReference type="GO" id="GO:0030983">
    <property type="term" value="F:mismatched DNA binding"/>
    <property type="evidence" value="ECO:0007669"/>
    <property type="project" value="UniProtKB-UniRule"/>
</dbReference>
<evidence type="ECO:0000256" key="1">
    <source>
        <dbReference type="ARBA" id="ARBA00006271"/>
    </source>
</evidence>
<dbReference type="SMART" id="SM00533">
    <property type="entry name" value="MUTSd"/>
    <property type="match status" value="1"/>
</dbReference>
<feature type="compositionally biased region" description="Low complexity" evidence="8">
    <location>
        <begin position="22"/>
        <end position="44"/>
    </location>
</feature>
<comment type="similarity">
    <text evidence="1 6 7">Belongs to the DNA mismatch repair MutS family.</text>
</comment>
<protein>
    <recommendedName>
        <fullName evidence="6">DNA mismatch repair protein</fullName>
    </recommendedName>
</protein>
<feature type="compositionally biased region" description="Acidic residues" evidence="8">
    <location>
        <begin position="206"/>
        <end position="221"/>
    </location>
</feature>
<dbReference type="NCBIfam" id="NF003810">
    <property type="entry name" value="PRK05399.1"/>
    <property type="match status" value="1"/>
</dbReference>
<dbReference type="Pfam" id="PF00488">
    <property type="entry name" value="MutS_V"/>
    <property type="match status" value="1"/>
</dbReference>
<dbReference type="Gene3D" id="3.40.50.300">
    <property type="entry name" value="P-loop containing nucleotide triphosphate hydrolases"/>
    <property type="match status" value="1"/>
</dbReference>
<dbReference type="PANTHER" id="PTHR11361:SF150">
    <property type="entry name" value="DNA MISMATCH REPAIR PROTEIN MSH6"/>
    <property type="match status" value="1"/>
</dbReference>
<feature type="compositionally biased region" description="Pro residues" evidence="8">
    <location>
        <begin position="45"/>
        <end position="61"/>
    </location>
</feature>
<dbReference type="Pfam" id="PF05190">
    <property type="entry name" value="MutS_IV"/>
    <property type="match status" value="1"/>
</dbReference>
<dbReference type="Proteomes" id="UP000189703">
    <property type="component" value="Unplaced"/>
</dbReference>
<evidence type="ECO:0000256" key="2">
    <source>
        <dbReference type="ARBA" id="ARBA00022741"/>
    </source>
</evidence>
<keyword evidence="9" id="KW-1185">Reference proteome</keyword>
<dbReference type="FunFam" id="3.40.1170.10:FF:000002">
    <property type="entry name" value="DNA mismatch repair protein"/>
    <property type="match status" value="1"/>
</dbReference>
<dbReference type="Gene3D" id="3.40.1170.10">
    <property type="entry name" value="DNA repair protein MutS, domain I"/>
    <property type="match status" value="1"/>
</dbReference>
<evidence type="ECO:0000256" key="8">
    <source>
        <dbReference type="SAM" id="MobiDB-lite"/>
    </source>
</evidence>
<dbReference type="InterPro" id="IPR036187">
    <property type="entry name" value="DNA_mismatch_repair_MutS_sf"/>
</dbReference>
<evidence type="ECO:0000256" key="6">
    <source>
        <dbReference type="PIRNR" id="PIRNR037677"/>
    </source>
</evidence>
<feature type="region of interest" description="Disordered" evidence="8">
    <location>
        <begin position="1"/>
        <end position="94"/>
    </location>
</feature>
<keyword evidence="2 6" id="KW-0547">Nucleotide-binding</keyword>
<dbReference type="Gene3D" id="1.10.1420.10">
    <property type="match status" value="2"/>
</dbReference>
<feature type="region of interest" description="Disordered" evidence="8">
    <location>
        <begin position="175"/>
        <end position="237"/>
    </location>
</feature>